<name>A0A0S3PP40_9BRAD</name>
<evidence type="ECO:0000259" key="2">
    <source>
        <dbReference type="Pfam" id="PF07978"/>
    </source>
</evidence>
<dbReference type="Proteomes" id="UP000236884">
    <property type="component" value="Chromosome"/>
</dbReference>
<dbReference type="InterPro" id="IPR012577">
    <property type="entry name" value="NIPSNAP"/>
</dbReference>
<dbReference type="PANTHER" id="PTHR21017:SF17">
    <property type="entry name" value="PROTEIN NIPSNAP"/>
    <property type="match status" value="1"/>
</dbReference>
<dbReference type="InterPro" id="IPR051557">
    <property type="entry name" value="NipSnap_domain"/>
</dbReference>
<organism evidence="3 4">
    <name type="scientific">Variibacter gotjawalensis</name>
    <dbReference type="NCBI Taxonomy" id="1333996"/>
    <lineage>
        <taxon>Bacteria</taxon>
        <taxon>Pseudomonadati</taxon>
        <taxon>Pseudomonadota</taxon>
        <taxon>Alphaproteobacteria</taxon>
        <taxon>Hyphomicrobiales</taxon>
        <taxon>Nitrobacteraceae</taxon>
        <taxon>Variibacter</taxon>
    </lineage>
</organism>
<dbReference type="KEGG" id="vgo:GJW-30_1_00197"/>
<dbReference type="OrthoDB" id="4124121at2"/>
<dbReference type="Gene3D" id="3.30.70.100">
    <property type="match status" value="2"/>
</dbReference>
<reference evidence="3 4" key="1">
    <citation type="submission" date="2015-08" db="EMBL/GenBank/DDBJ databases">
        <title>Investigation of the bacterial diversity of lava forest soil.</title>
        <authorList>
            <person name="Lee J.S."/>
        </authorList>
    </citation>
    <scope>NUCLEOTIDE SEQUENCE [LARGE SCALE GENOMIC DNA]</scope>
    <source>
        <strain evidence="3 4">GJW-30</strain>
    </source>
</reference>
<proteinExistence type="inferred from homology"/>
<dbReference type="RefSeq" id="WP_096350611.1">
    <property type="nucleotide sequence ID" value="NZ_AP014946.1"/>
</dbReference>
<feature type="domain" description="NIPSNAP" evidence="2">
    <location>
        <begin position="9"/>
        <end position="70"/>
    </location>
</feature>
<sequence>MQYDVTLITIRPATAGKAMAKLAETAPAAPGKLLACWQSEIGNLNQILLIREHASAQAAADYRQGIVESEDPYGVGEWTNSSESDTYAVLPFLKPLQPGTYGPFFEVRTYLLKPGKAASTIERWKEALPARLERSPLLTCMNSVSGRQTRFLHIWPYPSLDKRYEVRQGAIKDGIWPPKGGGENTLWDQRSDIYVPAPFSPIK</sequence>
<dbReference type="PANTHER" id="PTHR21017">
    <property type="entry name" value="NIPSNAP-RELATED"/>
    <property type="match status" value="1"/>
</dbReference>
<comment type="similarity">
    <text evidence="1">Belongs to the NipSnap family.</text>
</comment>
<dbReference type="EMBL" id="AP014946">
    <property type="protein sequence ID" value="BAT57689.1"/>
    <property type="molecule type" value="Genomic_DNA"/>
</dbReference>
<keyword evidence="4" id="KW-1185">Reference proteome</keyword>
<gene>
    <name evidence="3" type="ORF">GJW-30_1_00197</name>
</gene>
<evidence type="ECO:0000313" key="3">
    <source>
        <dbReference type="EMBL" id="BAT57689.1"/>
    </source>
</evidence>
<dbReference type="AlphaFoldDB" id="A0A0S3PP40"/>
<feature type="domain" description="NIPSNAP" evidence="2">
    <location>
        <begin position="105"/>
        <end position="201"/>
    </location>
</feature>
<dbReference type="Pfam" id="PF07978">
    <property type="entry name" value="NIPSNAP"/>
    <property type="match status" value="2"/>
</dbReference>
<accession>A0A0S3PP40</accession>
<dbReference type="SUPFAM" id="SSF54909">
    <property type="entry name" value="Dimeric alpha+beta barrel"/>
    <property type="match status" value="2"/>
</dbReference>
<evidence type="ECO:0000256" key="1">
    <source>
        <dbReference type="ARBA" id="ARBA00005291"/>
    </source>
</evidence>
<dbReference type="InterPro" id="IPR011008">
    <property type="entry name" value="Dimeric_a/b-barrel"/>
</dbReference>
<protein>
    <recommendedName>
        <fullName evidence="2">NIPSNAP domain-containing protein</fullName>
    </recommendedName>
</protein>
<evidence type="ECO:0000313" key="4">
    <source>
        <dbReference type="Proteomes" id="UP000236884"/>
    </source>
</evidence>